<dbReference type="PANTHER" id="PTHR48228:SF5">
    <property type="entry name" value="ALPHA-METHYLACYL-COA RACEMASE"/>
    <property type="match status" value="1"/>
</dbReference>
<comment type="similarity">
    <text evidence="1">Belongs to the CoA-transferase III family.</text>
</comment>
<name>A0A9Q1BMI7_HOLLE</name>
<evidence type="ECO:0000256" key="1">
    <source>
        <dbReference type="ARBA" id="ARBA00008383"/>
    </source>
</evidence>
<dbReference type="Proteomes" id="UP001152320">
    <property type="component" value="Chromosome 14"/>
</dbReference>
<evidence type="ECO:0000256" key="3">
    <source>
        <dbReference type="SAM" id="MobiDB-lite"/>
    </source>
</evidence>
<feature type="compositionally biased region" description="Basic and acidic residues" evidence="3">
    <location>
        <begin position="302"/>
        <end position="313"/>
    </location>
</feature>
<dbReference type="Pfam" id="PF02515">
    <property type="entry name" value="CoA_transf_3"/>
    <property type="match status" value="1"/>
</dbReference>
<evidence type="ECO:0000313" key="4">
    <source>
        <dbReference type="EMBL" id="KAJ8029333.1"/>
    </source>
</evidence>
<proteinExistence type="inferred from homology"/>
<dbReference type="GO" id="GO:0008206">
    <property type="term" value="P:bile acid metabolic process"/>
    <property type="evidence" value="ECO:0007669"/>
    <property type="project" value="TreeGrafter"/>
</dbReference>
<evidence type="ECO:0000313" key="5">
    <source>
        <dbReference type="Proteomes" id="UP001152320"/>
    </source>
</evidence>
<feature type="region of interest" description="Disordered" evidence="3">
    <location>
        <begin position="299"/>
        <end position="352"/>
    </location>
</feature>
<dbReference type="InterPro" id="IPR003673">
    <property type="entry name" value="CoA-Trfase_fam_III"/>
</dbReference>
<gene>
    <name evidence="4" type="ORF">HOLleu_28704</name>
</gene>
<organism evidence="4 5">
    <name type="scientific">Holothuria leucospilota</name>
    <name type="common">Black long sea cucumber</name>
    <name type="synonym">Mertensiothuria leucospilota</name>
    <dbReference type="NCBI Taxonomy" id="206669"/>
    <lineage>
        <taxon>Eukaryota</taxon>
        <taxon>Metazoa</taxon>
        <taxon>Echinodermata</taxon>
        <taxon>Eleutherozoa</taxon>
        <taxon>Echinozoa</taxon>
        <taxon>Holothuroidea</taxon>
        <taxon>Aspidochirotacea</taxon>
        <taxon>Aspidochirotida</taxon>
        <taxon>Holothuriidae</taxon>
        <taxon>Holothuria</taxon>
    </lineage>
</organism>
<feature type="compositionally biased region" description="Polar residues" evidence="3">
    <location>
        <begin position="334"/>
        <end position="352"/>
    </location>
</feature>
<dbReference type="SUPFAM" id="SSF89796">
    <property type="entry name" value="CoA-transferase family III (CaiB/BaiF)"/>
    <property type="match status" value="1"/>
</dbReference>
<dbReference type="OrthoDB" id="16747at2759"/>
<dbReference type="GO" id="GO:0005739">
    <property type="term" value="C:mitochondrion"/>
    <property type="evidence" value="ECO:0007669"/>
    <property type="project" value="TreeGrafter"/>
</dbReference>
<dbReference type="Gene3D" id="3.40.50.10540">
    <property type="entry name" value="Crotonobetainyl-coa:carnitine coa-transferase, domain 1"/>
    <property type="match status" value="1"/>
</dbReference>
<dbReference type="FunFam" id="3.30.1540.10:FF:000004">
    <property type="entry name" value="Probable alpha-methylacyl-CoA racemase mcr"/>
    <property type="match status" value="1"/>
</dbReference>
<dbReference type="Gene3D" id="3.30.1540.10">
    <property type="entry name" value="formyl-coa transferase, domain 3"/>
    <property type="match status" value="1"/>
</dbReference>
<accession>A0A9Q1BMI7</accession>
<dbReference type="InterPro" id="IPR050509">
    <property type="entry name" value="CoA-transferase_III"/>
</dbReference>
<protein>
    <submittedName>
        <fullName evidence="4">Alpha-methylacyl-CoA racemase</fullName>
    </submittedName>
</protein>
<dbReference type="GO" id="GO:0008111">
    <property type="term" value="F:alpha-methylacyl-CoA racemase activity"/>
    <property type="evidence" value="ECO:0007669"/>
    <property type="project" value="TreeGrafter"/>
</dbReference>
<dbReference type="AlphaFoldDB" id="A0A9Q1BMI7"/>
<dbReference type="InterPro" id="IPR044855">
    <property type="entry name" value="CoA-Trfase_III_dom3_sf"/>
</dbReference>
<keyword evidence="5" id="KW-1185">Reference proteome</keyword>
<sequence length="382" mass="41295">MALKGVKVIELAGLAPAPFAGMVLADFGAQVIRVDRATQLYSMDRLARGKQSIALNWKKPEGLNVLRKLCVSADVVIEPFRPGVMEKMGLGPQILLKENPRLIYARMTGFGQSGCYKNMAGHDINYIATSGVLAQLGRKGEKPLAPINLLGDFAGGGMVCALGICMALYERAMSGKGQVIDANMVEGSAYISAFTFMTKGIGLVGGERGTNMLDSGAFFYDTYKTLDGKYMAVGALEPQFYAELLKGLGLNPEELPDQLNREEWPAMKKMVETIFASKTREEWTKIFNGKDACVTPVLTPDEAPHHPHNKENKAFLANDDGDLEPVPAPRLSRTPASPRTMAQPSVGQDTETILSELGYSREEMQQLAQAGAVGGVTSQSKL</sequence>
<evidence type="ECO:0000256" key="2">
    <source>
        <dbReference type="ARBA" id="ARBA00023235"/>
    </source>
</evidence>
<dbReference type="InterPro" id="IPR023606">
    <property type="entry name" value="CoA-Trfase_III_dom_1_sf"/>
</dbReference>
<comment type="caution">
    <text evidence="4">The sequence shown here is derived from an EMBL/GenBank/DDBJ whole genome shotgun (WGS) entry which is preliminary data.</text>
</comment>
<dbReference type="PANTHER" id="PTHR48228">
    <property type="entry name" value="SUCCINYL-COA--D-CITRAMALATE COA-TRANSFERASE"/>
    <property type="match status" value="1"/>
</dbReference>
<dbReference type="EMBL" id="JAIZAY010000014">
    <property type="protein sequence ID" value="KAJ8029333.1"/>
    <property type="molecule type" value="Genomic_DNA"/>
</dbReference>
<reference evidence="4" key="1">
    <citation type="submission" date="2021-10" db="EMBL/GenBank/DDBJ databases">
        <title>Tropical sea cucumber genome reveals ecological adaptation and Cuvierian tubules defense mechanism.</title>
        <authorList>
            <person name="Chen T."/>
        </authorList>
    </citation>
    <scope>NUCLEOTIDE SEQUENCE</scope>
    <source>
        <strain evidence="4">Nanhai2018</strain>
        <tissue evidence="4">Muscle</tissue>
    </source>
</reference>
<keyword evidence="2" id="KW-0413">Isomerase</keyword>